<dbReference type="InterPro" id="IPR014025">
    <property type="entry name" value="Glutaredoxin_subgr"/>
</dbReference>
<feature type="domain" description="Glutaredoxin" evidence="6">
    <location>
        <begin position="4"/>
        <end position="64"/>
    </location>
</feature>
<dbReference type="GO" id="GO:0045454">
    <property type="term" value="P:cell redox homeostasis"/>
    <property type="evidence" value="ECO:0007669"/>
    <property type="project" value="InterPro"/>
</dbReference>
<evidence type="ECO:0000256" key="2">
    <source>
        <dbReference type="ARBA" id="ARBA00007787"/>
    </source>
</evidence>
<evidence type="ECO:0000313" key="8">
    <source>
        <dbReference type="Proteomes" id="UP001229244"/>
    </source>
</evidence>
<dbReference type="EMBL" id="JAUSUL010000004">
    <property type="protein sequence ID" value="MDQ0317050.1"/>
    <property type="molecule type" value="Genomic_DNA"/>
</dbReference>
<protein>
    <recommendedName>
        <fullName evidence="5">Glutaredoxin</fullName>
    </recommendedName>
</protein>
<dbReference type="Proteomes" id="UP001229244">
    <property type="component" value="Unassembled WGS sequence"/>
</dbReference>
<evidence type="ECO:0000256" key="3">
    <source>
        <dbReference type="ARBA" id="ARBA00022448"/>
    </source>
</evidence>
<dbReference type="NCBIfam" id="TIGR02181">
    <property type="entry name" value="GRX_bact"/>
    <property type="match status" value="1"/>
</dbReference>
<comment type="function">
    <text evidence="1 5">Has a glutathione-disulfide oxidoreductase activity in the presence of NADPH and glutathione reductase. Reduces low molecular weight disulfides and proteins.</text>
</comment>
<evidence type="ECO:0000256" key="5">
    <source>
        <dbReference type="RuleBase" id="RU364065"/>
    </source>
</evidence>
<proteinExistence type="inferred from homology"/>
<evidence type="ECO:0000259" key="6">
    <source>
        <dbReference type="Pfam" id="PF00462"/>
    </source>
</evidence>
<dbReference type="CDD" id="cd03418">
    <property type="entry name" value="GRX_GRXb_1_3_like"/>
    <property type="match status" value="1"/>
</dbReference>
<sequence>MTNVTIYTRQLCGFCVAAKRLLDQKGVSYEEIDATFDNDRRTEMMERSNGGRTFPQIFIGDVHVGGCDELYALDRKGGLDPLLSGAAQ</sequence>
<organism evidence="7 8">
    <name type="scientific">Amorphus orientalis</name>
    <dbReference type="NCBI Taxonomy" id="649198"/>
    <lineage>
        <taxon>Bacteria</taxon>
        <taxon>Pseudomonadati</taxon>
        <taxon>Pseudomonadota</taxon>
        <taxon>Alphaproteobacteria</taxon>
        <taxon>Hyphomicrobiales</taxon>
        <taxon>Amorphaceae</taxon>
        <taxon>Amorphus</taxon>
    </lineage>
</organism>
<dbReference type="InterPro" id="IPR036249">
    <property type="entry name" value="Thioredoxin-like_sf"/>
</dbReference>
<keyword evidence="3 5" id="KW-0813">Transport</keyword>
<keyword evidence="4 5" id="KW-0249">Electron transport</keyword>
<dbReference type="GO" id="GO:0015038">
    <property type="term" value="F:glutathione disulfide oxidoreductase activity"/>
    <property type="evidence" value="ECO:0007669"/>
    <property type="project" value="UniProtKB-UniRule"/>
</dbReference>
<dbReference type="InterPro" id="IPR002109">
    <property type="entry name" value="Glutaredoxin"/>
</dbReference>
<dbReference type="SUPFAM" id="SSF52833">
    <property type="entry name" value="Thioredoxin-like"/>
    <property type="match status" value="1"/>
</dbReference>
<dbReference type="GO" id="GO:0005737">
    <property type="term" value="C:cytoplasm"/>
    <property type="evidence" value="ECO:0007669"/>
    <property type="project" value="TreeGrafter"/>
</dbReference>
<keyword evidence="5" id="KW-0963">Cytoplasm</keyword>
<dbReference type="RefSeq" id="WP_306886944.1">
    <property type="nucleotide sequence ID" value="NZ_JAUSUL010000004.1"/>
</dbReference>
<evidence type="ECO:0000313" key="7">
    <source>
        <dbReference type="EMBL" id="MDQ0317050.1"/>
    </source>
</evidence>
<gene>
    <name evidence="7" type="ORF">J2S73_003527</name>
</gene>
<keyword evidence="8" id="KW-1185">Reference proteome</keyword>
<dbReference type="AlphaFoldDB" id="A0AAE3VSK5"/>
<dbReference type="PANTHER" id="PTHR45694:SF18">
    <property type="entry name" value="GLUTAREDOXIN-1-RELATED"/>
    <property type="match status" value="1"/>
</dbReference>
<name>A0AAE3VSK5_9HYPH</name>
<dbReference type="InterPro" id="IPR011900">
    <property type="entry name" value="GRX_bact"/>
</dbReference>
<keyword evidence="5" id="KW-0676">Redox-active center</keyword>
<accession>A0AAE3VSK5</accession>
<comment type="similarity">
    <text evidence="2 5">Belongs to the glutaredoxin family.</text>
</comment>
<dbReference type="Pfam" id="PF00462">
    <property type="entry name" value="Glutaredoxin"/>
    <property type="match status" value="1"/>
</dbReference>
<comment type="caution">
    <text evidence="7">The sequence shown here is derived from an EMBL/GenBank/DDBJ whole genome shotgun (WGS) entry which is preliminary data.</text>
</comment>
<dbReference type="GO" id="GO:0034599">
    <property type="term" value="P:cellular response to oxidative stress"/>
    <property type="evidence" value="ECO:0007669"/>
    <property type="project" value="TreeGrafter"/>
</dbReference>
<evidence type="ECO:0000256" key="1">
    <source>
        <dbReference type="ARBA" id="ARBA00002549"/>
    </source>
</evidence>
<evidence type="ECO:0000256" key="4">
    <source>
        <dbReference type="ARBA" id="ARBA00022982"/>
    </source>
</evidence>
<dbReference type="PROSITE" id="PS51354">
    <property type="entry name" value="GLUTAREDOXIN_2"/>
    <property type="match status" value="1"/>
</dbReference>
<dbReference type="PANTHER" id="PTHR45694">
    <property type="entry name" value="GLUTAREDOXIN 2"/>
    <property type="match status" value="1"/>
</dbReference>
<dbReference type="Gene3D" id="3.40.30.10">
    <property type="entry name" value="Glutaredoxin"/>
    <property type="match status" value="1"/>
</dbReference>
<dbReference type="PRINTS" id="PR00160">
    <property type="entry name" value="GLUTAREDOXIN"/>
</dbReference>
<reference evidence="7" key="1">
    <citation type="submission" date="2023-07" db="EMBL/GenBank/DDBJ databases">
        <title>Genomic Encyclopedia of Type Strains, Phase IV (KMG-IV): sequencing the most valuable type-strain genomes for metagenomic binning, comparative biology and taxonomic classification.</title>
        <authorList>
            <person name="Goeker M."/>
        </authorList>
    </citation>
    <scope>NUCLEOTIDE SEQUENCE</scope>
    <source>
        <strain evidence="7">DSM 21202</strain>
    </source>
</reference>